<dbReference type="PANTHER" id="PTHR42983:SF1">
    <property type="entry name" value="IRON-MOLYBDENUM PROTEIN"/>
    <property type="match status" value="1"/>
</dbReference>
<protein>
    <recommendedName>
        <fullName evidence="1">Dinitrogenase iron-molybdenum cofactor biosynthesis domain-containing protein</fullName>
    </recommendedName>
</protein>
<dbReference type="EMBL" id="CP003985">
    <property type="protein sequence ID" value="AGF79732.1"/>
    <property type="molecule type" value="Genomic_DNA"/>
</dbReference>
<dbReference type="Pfam" id="PF02579">
    <property type="entry name" value="Nitro_FeMo-Co"/>
    <property type="match status" value="1"/>
</dbReference>
<dbReference type="PANTHER" id="PTHR42983">
    <property type="entry name" value="DINITROGENASE IRON-MOLYBDENUM COFACTOR PROTEIN-RELATED"/>
    <property type="match status" value="1"/>
</dbReference>
<reference evidence="3" key="1">
    <citation type="journal article" date="2013" name="Stand. Genomic Sci.">
        <title>Complete genome sequence of Desulfocapsa sulfexigens, a marine deltaproteobacterium specialized in disproportionating inorganic sulfur compounds.</title>
        <authorList>
            <person name="Finster K.W."/>
            <person name="Kjeldsen K.U."/>
            <person name="Kube M."/>
            <person name="Reinhardt R."/>
            <person name="Mussmann M."/>
            <person name="Amann R."/>
            <person name="Schreiber L."/>
        </authorList>
    </citation>
    <scope>NUCLEOTIDE SEQUENCE [LARGE SCALE GENOMIC DNA]</scope>
    <source>
        <strain evidence="3">DSM 10523 / SB164P1</strain>
    </source>
</reference>
<feature type="domain" description="Dinitrogenase iron-molybdenum cofactor biosynthesis" evidence="1">
    <location>
        <begin position="59"/>
        <end position="143"/>
    </location>
</feature>
<dbReference type="InterPro" id="IPR003731">
    <property type="entry name" value="Di-Nase_FeMo-co_biosynth"/>
</dbReference>
<evidence type="ECO:0000313" key="3">
    <source>
        <dbReference type="Proteomes" id="UP000011721"/>
    </source>
</evidence>
<dbReference type="KEGG" id="dsf:UWK_03205"/>
<dbReference type="Proteomes" id="UP000011721">
    <property type="component" value="Chromosome"/>
</dbReference>
<proteinExistence type="predicted"/>
<sequence length="149" mass="16343">MLNPAKPEKKSLVRLNMDNKNKIRLVFLSIILFLFVIPVSGISAQKRKIAVPANSSEKDSLISQEMGRAQYFLFFDDRGQFISALKNPASSQTGGISRTVITLLTDNQITTVIADSVGTKMKKALTDHNIELIKKSGAAQKAVTVSVQH</sequence>
<dbReference type="OrthoDB" id="5432608at2"/>
<dbReference type="AlphaFoldDB" id="M1PDR5"/>
<dbReference type="Gene3D" id="3.30.420.130">
    <property type="entry name" value="Dinitrogenase iron-molybdenum cofactor biosynthesis domain"/>
    <property type="match status" value="1"/>
</dbReference>
<evidence type="ECO:0000259" key="1">
    <source>
        <dbReference type="Pfam" id="PF02579"/>
    </source>
</evidence>
<organism evidence="2 3">
    <name type="scientific">Desulfocapsa sulfexigens (strain DSM 10523 / SB164P1)</name>
    <dbReference type="NCBI Taxonomy" id="1167006"/>
    <lineage>
        <taxon>Bacteria</taxon>
        <taxon>Pseudomonadati</taxon>
        <taxon>Thermodesulfobacteriota</taxon>
        <taxon>Desulfobulbia</taxon>
        <taxon>Desulfobulbales</taxon>
        <taxon>Desulfocapsaceae</taxon>
        <taxon>Desulfocapsa</taxon>
    </lineage>
</organism>
<dbReference type="InterPro" id="IPR036105">
    <property type="entry name" value="DiNase_FeMo-co_biosyn_sf"/>
</dbReference>
<accession>M1PDR5</accession>
<dbReference type="eggNOG" id="COG1433">
    <property type="taxonomic scope" value="Bacteria"/>
</dbReference>
<keyword evidence="3" id="KW-1185">Reference proteome</keyword>
<dbReference type="SUPFAM" id="SSF53146">
    <property type="entry name" value="Nitrogenase accessory factor-like"/>
    <property type="match status" value="1"/>
</dbReference>
<dbReference type="HOGENOM" id="CLU_1903278_0_0_7"/>
<gene>
    <name evidence="2" type="ordered locus">UWK_03205</name>
</gene>
<dbReference type="STRING" id="1167006.UWK_03205"/>
<evidence type="ECO:0000313" key="2">
    <source>
        <dbReference type="EMBL" id="AGF79732.1"/>
    </source>
</evidence>
<dbReference type="RefSeq" id="WP_015405416.1">
    <property type="nucleotide sequence ID" value="NC_020304.1"/>
</dbReference>
<name>M1PDR5_DESSD</name>